<dbReference type="InterPro" id="IPR050319">
    <property type="entry name" value="ABC_transp_ATP-bind"/>
</dbReference>
<dbReference type="PROSITE" id="PS00211">
    <property type="entry name" value="ABC_TRANSPORTER_1"/>
    <property type="match status" value="1"/>
</dbReference>
<accession>A0ABX7C761</accession>
<dbReference type="CDD" id="cd03257">
    <property type="entry name" value="ABC_NikE_OppD_transporters"/>
    <property type="match status" value="1"/>
</dbReference>
<comment type="subcellular location">
    <subcellularLocation>
        <location evidence="1">Cell inner membrane</location>
        <topology evidence="1">Peripheral membrane protein</topology>
    </subcellularLocation>
</comment>
<feature type="domain" description="ABC transporter" evidence="6">
    <location>
        <begin position="7"/>
        <end position="257"/>
    </location>
</feature>
<dbReference type="Gene3D" id="3.40.50.300">
    <property type="entry name" value="P-loop containing nucleotide triphosphate hydrolases"/>
    <property type="match status" value="1"/>
</dbReference>
<reference evidence="7 8" key="1">
    <citation type="submission" date="2021-01" db="EMBL/GenBank/DDBJ databases">
        <title>Genome seq and assembly of Devosia sp. LEGU1.</title>
        <authorList>
            <person name="Chhetri G."/>
        </authorList>
    </citation>
    <scope>NUCLEOTIDE SEQUENCE [LARGE SCALE GENOMIC DNA]</scope>
    <source>
        <strain evidence="7 8">LEGU1</strain>
    </source>
</reference>
<evidence type="ECO:0000313" key="8">
    <source>
        <dbReference type="Proteomes" id="UP000595857"/>
    </source>
</evidence>
<dbReference type="SUPFAM" id="SSF52540">
    <property type="entry name" value="P-loop containing nucleoside triphosphate hydrolases"/>
    <property type="match status" value="1"/>
</dbReference>
<comment type="similarity">
    <text evidence="2">Belongs to the ABC transporter superfamily.</text>
</comment>
<dbReference type="InterPro" id="IPR027417">
    <property type="entry name" value="P-loop_NTPase"/>
</dbReference>
<evidence type="ECO:0000259" key="6">
    <source>
        <dbReference type="PROSITE" id="PS50893"/>
    </source>
</evidence>
<dbReference type="InterPro" id="IPR003439">
    <property type="entry name" value="ABC_transporter-like_ATP-bd"/>
</dbReference>
<evidence type="ECO:0000256" key="4">
    <source>
        <dbReference type="ARBA" id="ARBA00022741"/>
    </source>
</evidence>
<evidence type="ECO:0000313" key="7">
    <source>
        <dbReference type="EMBL" id="QQR38470.1"/>
    </source>
</evidence>
<dbReference type="Pfam" id="PF08352">
    <property type="entry name" value="oligo_HPY"/>
    <property type="match status" value="1"/>
</dbReference>
<evidence type="ECO:0000256" key="1">
    <source>
        <dbReference type="ARBA" id="ARBA00004417"/>
    </source>
</evidence>
<evidence type="ECO:0000256" key="3">
    <source>
        <dbReference type="ARBA" id="ARBA00022448"/>
    </source>
</evidence>
<proteinExistence type="inferred from homology"/>
<dbReference type="PROSITE" id="PS50893">
    <property type="entry name" value="ABC_TRANSPORTER_2"/>
    <property type="match status" value="1"/>
</dbReference>
<evidence type="ECO:0000256" key="5">
    <source>
        <dbReference type="ARBA" id="ARBA00022840"/>
    </source>
</evidence>
<dbReference type="InterPro" id="IPR003593">
    <property type="entry name" value="AAA+_ATPase"/>
</dbReference>
<sequence length="330" mass="35881">MSPDASLEVTDLSISYPIARGPFRAPAELKAVRDVSFTLDRGRTLGVVGESGCGKSTLARGILRLQDPTSGTVQWNGQVVSQLSEAGFRKVRPQMQMVFQDPLASLNPRMRVADIIAEPLLTHRPQLSAADRKAQVLKTMERVGLRPEMAERYPHEFSGGQAQRIGIARAIVLEPGLLICDEAVSALDVSIRAQVLVLLEDLQKTLGIAILFISHDLAVVRYIANEVMVLYLGRVVEYASREVLFANPKHPYTKALIGSVLSKNPLIERHHQGPQIGADLPSPIDPPPGCPFSTRCPLVQPVCRVTMPPLLTQANGARVACHMVGNQAAD</sequence>
<dbReference type="PANTHER" id="PTHR43776">
    <property type="entry name" value="TRANSPORT ATP-BINDING PROTEIN"/>
    <property type="match status" value="1"/>
</dbReference>
<dbReference type="PANTHER" id="PTHR43776:SF7">
    <property type="entry name" value="D,D-DIPEPTIDE TRANSPORT ATP-BINDING PROTEIN DDPF-RELATED"/>
    <property type="match status" value="1"/>
</dbReference>
<dbReference type="Pfam" id="PF00005">
    <property type="entry name" value="ABC_tran"/>
    <property type="match status" value="1"/>
</dbReference>
<keyword evidence="4" id="KW-0547">Nucleotide-binding</keyword>
<dbReference type="InterPro" id="IPR013563">
    <property type="entry name" value="Oligopep_ABC_C"/>
</dbReference>
<dbReference type="SMART" id="SM00382">
    <property type="entry name" value="AAA"/>
    <property type="match status" value="1"/>
</dbReference>
<dbReference type="EMBL" id="CP068046">
    <property type="protein sequence ID" value="QQR38470.1"/>
    <property type="molecule type" value="Genomic_DNA"/>
</dbReference>
<evidence type="ECO:0000256" key="2">
    <source>
        <dbReference type="ARBA" id="ARBA00005417"/>
    </source>
</evidence>
<name>A0ABX7C761_9HYPH</name>
<organism evidence="7 8">
    <name type="scientific">Devosia rhizoryzae</name>
    <dbReference type="NCBI Taxonomy" id="2774137"/>
    <lineage>
        <taxon>Bacteria</taxon>
        <taxon>Pseudomonadati</taxon>
        <taxon>Pseudomonadota</taxon>
        <taxon>Alphaproteobacteria</taxon>
        <taxon>Hyphomicrobiales</taxon>
        <taxon>Devosiaceae</taxon>
        <taxon>Devosia</taxon>
    </lineage>
</organism>
<dbReference type="Proteomes" id="UP000595857">
    <property type="component" value="Chromosome"/>
</dbReference>
<keyword evidence="3" id="KW-0813">Transport</keyword>
<dbReference type="RefSeq" id="WP_201630883.1">
    <property type="nucleotide sequence ID" value="NZ_CP068046.1"/>
</dbReference>
<dbReference type="InterPro" id="IPR017871">
    <property type="entry name" value="ABC_transporter-like_CS"/>
</dbReference>
<dbReference type="GO" id="GO:0005524">
    <property type="term" value="F:ATP binding"/>
    <property type="evidence" value="ECO:0007669"/>
    <property type="project" value="UniProtKB-KW"/>
</dbReference>
<keyword evidence="8" id="KW-1185">Reference proteome</keyword>
<gene>
    <name evidence="7" type="ORF">JI748_11855</name>
</gene>
<keyword evidence="5 7" id="KW-0067">ATP-binding</keyword>
<dbReference type="NCBIfam" id="TIGR01727">
    <property type="entry name" value="oligo_HPY"/>
    <property type="match status" value="1"/>
</dbReference>
<protein>
    <submittedName>
        <fullName evidence="7">ATP-binding cassette domain-containing protein</fullName>
    </submittedName>
</protein>